<dbReference type="GO" id="GO:0016757">
    <property type="term" value="F:glycosyltransferase activity"/>
    <property type="evidence" value="ECO:0007669"/>
    <property type="project" value="InterPro"/>
</dbReference>
<dbReference type="AlphaFoldDB" id="A0A191WDC7"/>
<dbReference type="KEGG" id="agy:ATC03_05595"/>
<keyword evidence="1" id="KW-0808">Transferase</keyword>
<dbReference type="PANTHER" id="PTHR12526">
    <property type="entry name" value="GLYCOSYLTRANSFERASE"/>
    <property type="match status" value="1"/>
</dbReference>
<dbReference type="PANTHER" id="PTHR12526:SF630">
    <property type="entry name" value="GLYCOSYLTRANSFERASE"/>
    <property type="match status" value="1"/>
</dbReference>
<feature type="domain" description="Glycosyl transferase family 1" evidence="2">
    <location>
        <begin position="6"/>
        <end position="128"/>
    </location>
</feature>
<protein>
    <recommendedName>
        <fullName evidence="2">Glycosyl transferase family 1 domain-containing protein</fullName>
    </recommendedName>
</protein>
<dbReference type="EMBL" id="CP013979">
    <property type="protein sequence ID" value="ANJ26270.1"/>
    <property type="molecule type" value="Genomic_DNA"/>
</dbReference>
<dbReference type="Gene3D" id="3.40.50.2000">
    <property type="entry name" value="Glycogen Phosphorylase B"/>
    <property type="match status" value="1"/>
</dbReference>
<sequence>MRFTATIAGSALFQSKKYEEQVRRMAAALRSDVSFVGQVSDVTTLLNTHNVLVSSNVTPEPFGQVLIQGMSSGLAVVATNIGGPIEITEGGVSGLLVEANSAESLADGLQQLSEVKSVRTGFVELGRQRAAAFVDEVTVPALDDAIQELHASVMRGRG</sequence>
<dbReference type="InterPro" id="IPR001296">
    <property type="entry name" value="Glyco_trans_1"/>
</dbReference>
<name>A0A191WDC7_9MICO</name>
<organism evidence="3 4">
    <name type="scientific">Agromyces aureus</name>
    <dbReference type="NCBI Taxonomy" id="453304"/>
    <lineage>
        <taxon>Bacteria</taxon>
        <taxon>Bacillati</taxon>
        <taxon>Actinomycetota</taxon>
        <taxon>Actinomycetes</taxon>
        <taxon>Micrococcales</taxon>
        <taxon>Microbacteriaceae</taxon>
        <taxon>Agromyces</taxon>
    </lineage>
</organism>
<dbReference type="Proteomes" id="UP000078437">
    <property type="component" value="Chromosome"/>
</dbReference>
<evidence type="ECO:0000256" key="1">
    <source>
        <dbReference type="ARBA" id="ARBA00022679"/>
    </source>
</evidence>
<dbReference type="Pfam" id="PF00534">
    <property type="entry name" value="Glycos_transf_1"/>
    <property type="match status" value="1"/>
</dbReference>
<gene>
    <name evidence="3" type="ORF">ATC03_05595</name>
</gene>
<dbReference type="STRING" id="453304.ATC03_05595"/>
<keyword evidence="4" id="KW-1185">Reference proteome</keyword>
<evidence type="ECO:0000313" key="3">
    <source>
        <dbReference type="EMBL" id="ANJ26270.1"/>
    </source>
</evidence>
<reference evidence="4" key="2">
    <citation type="submission" date="2016-01" db="EMBL/GenBank/DDBJ databases">
        <title>Complete genome sequence of Agromyces aureus AR33T and comparison with related organisms.</title>
        <authorList>
            <person name="Corretto E."/>
            <person name="Antonielli L."/>
            <person name="Sessitsch A."/>
            <person name="Brader G."/>
        </authorList>
    </citation>
    <scope>NUCLEOTIDE SEQUENCE [LARGE SCALE GENOMIC DNA]</scope>
    <source>
        <strain evidence="4">AR33</strain>
    </source>
</reference>
<evidence type="ECO:0000259" key="2">
    <source>
        <dbReference type="Pfam" id="PF00534"/>
    </source>
</evidence>
<evidence type="ECO:0000313" key="4">
    <source>
        <dbReference type="Proteomes" id="UP000078437"/>
    </source>
</evidence>
<dbReference type="SUPFAM" id="SSF53756">
    <property type="entry name" value="UDP-Glycosyltransferase/glycogen phosphorylase"/>
    <property type="match status" value="1"/>
</dbReference>
<accession>A0A191WDC7</accession>
<proteinExistence type="predicted"/>
<reference evidence="3 4" key="1">
    <citation type="journal article" date="2016" name="Int. J. Syst. Evol. Microbiol.">
        <title>Agromyces aureus sp. nov., isolated from the rhizosphere of Salix caprea L. grown in a heavy-metal-contaminated soil.</title>
        <authorList>
            <person name="Corretto E."/>
            <person name="Antonielli L."/>
            <person name="Sessitsch A."/>
            <person name="Compant S."/>
            <person name="Gorfer M."/>
            <person name="Kuffner M."/>
            <person name="Brader G."/>
        </authorList>
    </citation>
    <scope>NUCLEOTIDE SEQUENCE [LARGE SCALE GENOMIC DNA]</scope>
    <source>
        <strain evidence="3 4">AR33</strain>
    </source>
</reference>